<gene>
    <name evidence="1" type="ORF">MCNS_55970</name>
</gene>
<sequence length="189" mass="21917">MTRTTDAPGPPIVETEDGGREQRWPLPVDEQSLLDLIHVCFDEYWDEIWFGVLIEGAAWEVAAPNPPTRISMYDGYATVDFGRWHFHLRIGEHLDSGPELGRIRRCARAELYRRISDDGFPTSWGLRLYNGRDEQMMTLMLPNPFLTKTQQFRDEPAWEQLQLWDRLRAAYLGLDPDPLDRSGKGFQHG</sequence>
<evidence type="ECO:0000313" key="2">
    <source>
        <dbReference type="Proteomes" id="UP000467385"/>
    </source>
</evidence>
<proteinExistence type="predicted"/>
<accession>A0A1X1T6D0</accession>
<dbReference type="InterPro" id="IPR056093">
    <property type="entry name" value="DUF7676"/>
</dbReference>
<organism evidence="1 2">
    <name type="scientific">Mycobacterium conspicuum</name>
    <dbReference type="NCBI Taxonomy" id="44010"/>
    <lineage>
        <taxon>Bacteria</taxon>
        <taxon>Bacillati</taxon>
        <taxon>Actinomycetota</taxon>
        <taxon>Actinomycetes</taxon>
        <taxon>Mycobacteriales</taxon>
        <taxon>Mycobacteriaceae</taxon>
        <taxon>Mycobacterium</taxon>
    </lineage>
</organism>
<dbReference type="EMBL" id="AP022613">
    <property type="protein sequence ID" value="BBZ42534.1"/>
    <property type="molecule type" value="Genomic_DNA"/>
</dbReference>
<keyword evidence="2" id="KW-1185">Reference proteome</keyword>
<dbReference type="OrthoDB" id="9800692at2"/>
<evidence type="ECO:0000313" key="1">
    <source>
        <dbReference type="EMBL" id="BBZ42534.1"/>
    </source>
</evidence>
<dbReference type="AlphaFoldDB" id="A0A1X1T6D0"/>
<dbReference type="RefSeq" id="WP_085234054.1">
    <property type="nucleotide sequence ID" value="NZ_AP022613.1"/>
</dbReference>
<reference evidence="1 2" key="1">
    <citation type="journal article" date="2019" name="Emerg. Microbes Infect.">
        <title>Comprehensive subspecies identification of 175 nontuberculous mycobacteria species based on 7547 genomic profiles.</title>
        <authorList>
            <person name="Matsumoto Y."/>
            <person name="Kinjo T."/>
            <person name="Motooka D."/>
            <person name="Nabeya D."/>
            <person name="Jung N."/>
            <person name="Uechi K."/>
            <person name="Horii T."/>
            <person name="Iida T."/>
            <person name="Fujita J."/>
            <person name="Nakamura S."/>
        </authorList>
    </citation>
    <scope>NUCLEOTIDE SEQUENCE [LARGE SCALE GENOMIC DNA]</scope>
    <source>
        <strain evidence="1 2">JCM 14738</strain>
    </source>
</reference>
<dbReference type="STRING" id="44010.AWC00_17950"/>
<dbReference type="Pfam" id="PF24724">
    <property type="entry name" value="DUF7676"/>
    <property type="match status" value="1"/>
</dbReference>
<dbReference type="Proteomes" id="UP000467385">
    <property type="component" value="Chromosome"/>
</dbReference>
<name>A0A1X1T6D0_9MYCO</name>
<protein>
    <submittedName>
        <fullName evidence="1">Uncharacterized protein</fullName>
    </submittedName>
</protein>